<accession>F6BBR1</accession>
<dbReference type="Proteomes" id="UP000009227">
    <property type="component" value="Chromosome"/>
</dbReference>
<gene>
    <name evidence="1" type="ordered locus">Metig_1659</name>
</gene>
<sequence>MSFRYIYIGLYKDKKNRWVELGVISERSDENLKTVRFLCPRQGQRHSCVADDAQVQYGYLLTNTHIGQTPLLF</sequence>
<dbReference type="STRING" id="880724.Metig_1659"/>
<evidence type="ECO:0000313" key="1">
    <source>
        <dbReference type="EMBL" id="AEF97191.1"/>
    </source>
</evidence>
<organism evidence="2">
    <name type="scientific">Methanotorris igneus (strain DSM 5666 / JCM 11834 / Kol 5)</name>
    <dbReference type="NCBI Taxonomy" id="880724"/>
    <lineage>
        <taxon>Archaea</taxon>
        <taxon>Methanobacteriati</taxon>
        <taxon>Methanobacteriota</taxon>
        <taxon>Methanomada group</taxon>
        <taxon>Methanococci</taxon>
        <taxon>Methanococcales</taxon>
        <taxon>Methanocaldococcaceae</taxon>
        <taxon>Methanotorris</taxon>
    </lineage>
</organism>
<proteinExistence type="predicted"/>
<dbReference type="KEGG" id="mig:Metig_1659"/>
<evidence type="ECO:0000313" key="2">
    <source>
        <dbReference type="Proteomes" id="UP000009227"/>
    </source>
</evidence>
<reference evidence="1 2" key="1">
    <citation type="submission" date="2011-05" db="EMBL/GenBank/DDBJ databases">
        <title>Complete sequence of Methanotorris igneus Kol 5.</title>
        <authorList>
            <consortium name="US DOE Joint Genome Institute"/>
            <person name="Lucas S."/>
            <person name="Han J."/>
            <person name="Lapidus A."/>
            <person name="Cheng J.-F."/>
            <person name="Goodwin L."/>
            <person name="Pitluck S."/>
            <person name="Peters L."/>
            <person name="Mikhailova N."/>
            <person name="Chertkov O."/>
            <person name="Han C."/>
            <person name="Tapia R."/>
            <person name="Land M."/>
            <person name="Hauser L."/>
            <person name="Kyrpides N."/>
            <person name="Ivanova N."/>
            <person name="Pagani I."/>
            <person name="Sieprawska-Lupa M."/>
            <person name="Whitman W."/>
            <person name="Woyke T."/>
        </authorList>
    </citation>
    <scope>NUCLEOTIDE SEQUENCE [LARGE SCALE GENOMIC DNA]</scope>
    <source>
        <strain evidence="2">DSM 5666 / JCM 11834 / Kol 5</strain>
    </source>
</reference>
<dbReference type="AlphaFoldDB" id="F6BBR1"/>
<dbReference type="EMBL" id="CP002737">
    <property type="protein sequence ID" value="AEF97191.1"/>
    <property type="molecule type" value="Genomic_DNA"/>
</dbReference>
<name>F6BBR1_METIK</name>
<keyword evidence="2" id="KW-1185">Reference proteome</keyword>
<protein>
    <submittedName>
        <fullName evidence="1">Uncharacterized protein</fullName>
    </submittedName>
</protein>
<dbReference type="HOGENOM" id="CLU_2712840_0_0_2"/>